<reference evidence="1 2" key="1">
    <citation type="submission" date="2017-11" db="EMBL/GenBank/DDBJ databases">
        <title>Complete genome sequence of Spiroplasma clarkii CN-5 (DSM 19994).</title>
        <authorList>
            <person name="Tsai Y.-M."/>
            <person name="Chang A."/>
            <person name="Lo W.-S."/>
            <person name="Kuo C.-H."/>
        </authorList>
    </citation>
    <scope>NUCLEOTIDE SEQUENCE [LARGE SCALE GENOMIC DNA]</scope>
    <source>
        <strain evidence="1 2">CN-5</strain>
    </source>
</reference>
<dbReference type="EMBL" id="CP024870">
    <property type="protein sequence ID" value="ATX71023.1"/>
    <property type="molecule type" value="Genomic_DNA"/>
</dbReference>
<protein>
    <submittedName>
        <fullName evidence="1">Uncharacterized protein</fullName>
    </submittedName>
</protein>
<gene>
    <name evidence="1" type="ORF">SCLAR_v1c07060</name>
</gene>
<dbReference type="RefSeq" id="WP_100254565.1">
    <property type="nucleotide sequence ID" value="NZ_CP015819.1"/>
</dbReference>
<sequence>MDKDKIKEINTVSEADVMKEMCNNTLSNKDKNQFLESIMENYYLDNDNINFLEDNGYSFFKFQNQDQCFCLSGKVFAECCQTKMQPKRSEPYTSYEKSLLNPDEFKVFQTKMTELFLKHYQNLGAKQVCAIPTCQKQAVESNLYQIDFANEKWYSTNKINPLDSNFKMGEVFFNTVEANNFKYFGWCADHEQTNQKNVLSKESSEIEIIQMHTCAILFKLFIAQVCLTASQEDFLSNFNSIAETGFQAIFVYRLKKLANQVQSLQNILLKYLKSYEKNTDLKVITWELGRQKNFQILDLIYPQISPSDFQVINSVNNVFVAENPISFCVNDVCKNTLVTIVFDKTNKKLQNFINQYLLIIDEKSKAKEYFVSNCALILADNILFSAKYFEKLSLDDKVFLSALNKFRYENPTAGHEYVKMQFFAGFTKGNDFFK</sequence>
<proteinExistence type="predicted"/>
<dbReference type="OrthoDB" id="390238at2"/>
<evidence type="ECO:0000313" key="2">
    <source>
        <dbReference type="Proteomes" id="UP000231179"/>
    </source>
</evidence>
<evidence type="ECO:0000313" key="1">
    <source>
        <dbReference type="EMBL" id="ATX71023.1"/>
    </source>
</evidence>
<keyword evidence="2" id="KW-1185">Reference proteome</keyword>
<accession>A0A2K8KH56</accession>
<name>A0A2K8KH56_9MOLU</name>
<dbReference type="AlphaFoldDB" id="A0A2K8KH56"/>
<organism evidence="1 2">
    <name type="scientific">Spiroplasma clarkii</name>
    <dbReference type="NCBI Taxonomy" id="2139"/>
    <lineage>
        <taxon>Bacteria</taxon>
        <taxon>Bacillati</taxon>
        <taxon>Mycoplasmatota</taxon>
        <taxon>Mollicutes</taxon>
        <taxon>Entomoplasmatales</taxon>
        <taxon>Spiroplasmataceae</taxon>
        <taxon>Spiroplasma</taxon>
    </lineage>
</organism>
<dbReference type="Proteomes" id="UP000231179">
    <property type="component" value="Chromosome"/>
</dbReference>